<dbReference type="HAMAP" id="MF_00165">
    <property type="entry name" value="Thymidylate_kinase"/>
    <property type="match status" value="1"/>
</dbReference>
<evidence type="ECO:0000256" key="2">
    <source>
        <dbReference type="ARBA" id="ARBA00012980"/>
    </source>
</evidence>
<dbReference type="Gene3D" id="3.40.50.300">
    <property type="entry name" value="P-loop containing nucleotide triphosphate hydrolases"/>
    <property type="match status" value="1"/>
</dbReference>
<keyword evidence="6 12" id="KW-0547">Nucleotide-binding</keyword>
<dbReference type="InterPro" id="IPR018095">
    <property type="entry name" value="Thymidylate_kin_CS"/>
</dbReference>
<evidence type="ECO:0000259" key="13">
    <source>
        <dbReference type="Pfam" id="PF02223"/>
    </source>
</evidence>
<dbReference type="SUPFAM" id="SSF52540">
    <property type="entry name" value="P-loop containing nucleoside triphosphate hydrolases"/>
    <property type="match status" value="1"/>
</dbReference>
<dbReference type="Proteomes" id="UP001320898">
    <property type="component" value="Unassembled WGS sequence"/>
</dbReference>
<dbReference type="InterPro" id="IPR027417">
    <property type="entry name" value="P-loop_NTPase"/>
</dbReference>
<evidence type="ECO:0000256" key="8">
    <source>
        <dbReference type="ARBA" id="ARBA00022840"/>
    </source>
</evidence>
<evidence type="ECO:0000256" key="7">
    <source>
        <dbReference type="ARBA" id="ARBA00022777"/>
    </source>
</evidence>
<evidence type="ECO:0000256" key="6">
    <source>
        <dbReference type="ARBA" id="ARBA00022741"/>
    </source>
</evidence>
<dbReference type="NCBIfam" id="TIGR00041">
    <property type="entry name" value="DTMP_kinase"/>
    <property type="match status" value="1"/>
</dbReference>
<dbReference type="GO" id="GO:0006233">
    <property type="term" value="P:dTDP biosynthetic process"/>
    <property type="evidence" value="ECO:0007669"/>
    <property type="project" value="InterPro"/>
</dbReference>
<evidence type="ECO:0000256" key="11">
    <source>
        <dbReference type="ARBA" id="ARBA00057735"/>
    </source>
</evidence>
<name>A0AAW5R420_9HYPH</name>
<dbReference type="PROSITE" id="PS01331">
    <property type="entry name" value="THYMIDYLATE_KINASE"/>
    <property type="match status" value="1"/>
</dbReference>
<dbReference type="AlphaFoldDB" id="A0AAW5R420"/>
<dbReference type="RefSeq" id="WP_261617732.1">
    <property type="nucleotide sequence ID" value="NZ_JALIDZ010000010.1"/>
</dbReference>
<accession>A0AAW5R420</accession>
<dbReference type="Pfam" id="PF02223">
    <property type="entry name" value="Thymidylate_kin"/>
    <property type="match status" value="1"/>
</dbReference>
<dbReference type="EMBL" id="JALIDZ010000010">
    <property type="protein sequence ID" value="MCT8974152.1"/>
    <property type="molecule type" value="Genomic_DNA"/>
</dbReference>
<proteinExistence type="inferred from homology"/>
<dbReference type="CDD" id="cd01672">
    <property type="entry name" value="TMPK"/>
    <property type="match status" value="1"/>
</dbReference>
<evidence type="ECO:0000313" key="15">
    <source>
        <dbReference type="Proteomes" id="UP001320898"/>
    </source>
</evidence>
<evidence type="ECO:0000256" key="5">
    <source>
        <dbReference type="ARBA" id="ARBA00022727"/>
    </source>
</evidence>
<dbReference type="EC" id="2.7.4.9" evidence="2 12"/>
<keyword evidence="4 12" id="KW-0808">Transferase</keyword>
<evidence type="ECO:0000256" key="10">
    <source>
        <dbReference type="ARBA" id="ARBA00048743"/>
    </source>
</evidence>
<dbReference type="InterPro" id="IPR018094">
    <property type="entry name" value="Thymidylate_kinase"/>
</dbReference>
<dbReference type="GO" id="GO:0006235">
    <property type="term" value="P:dTTP biosynthetic process"/>
    <property type="evidence" value="ECO:0007669"/>
    <property type="project" value="UniProtKB-UniRule"/>
</dbReference>
<gene>
    <name evidence="12 14" type="primary">tmk</name>
    <name evidence="14" type="ORF">MUB46_19990</name>
</gene>
<keyword evidence="15" id="KW-1185">Reference proteome</keyword>
<dbReference type="GO" id="GO:0004798">
    <property type="term" value="F:dTMP kinase activity"/>
    <property type="evidence" value="ECO:0007669"/>
    <property type="project" value="UniProtKB-UniRule"/>
</dbReference>
<organism evidence="14 15">
    <name type="scientific">Microbaculum marinisediminis</name>
    <dbReference type="NCBI Taxonomy" id="2931392"/>
    <lineage>
        <taxon>Bacteria</taxon>
        <taxon>Pseudomonadati</taxon>
        <taxon>Pseudomonadota</taxon>
        <taxon>Alphaproteobacteria</taxon>
        <taxon>Hyphomicrobiales</taxon>
        <taxon>Tepidamorphaceae</taxon>
        <taxon>Microbaculum</taxon>
    </lineage>
</organism>
<evidence type="ECO:0000256" key="4">
    <source>
        <dbReference type="ARBA" id="ARBA00022679"/>
    </source>
</evidence>
<keyword evidence="5 12" id="KW-0545">Nucleotide biosynthesis</keyword>
<comment type="catalytic activity">
    <reaction evidence="10 12">
        <text>dTMP + ATP = dTDP + ADP</text>
        <dbReference type="Rhea" id="RHEA:13517"/>
        <dbReference type="ChEBI" id="CHEBI:30616"/>
        <dbReference type="ChEBI" id="CHEBI:58369"/>
        <dbReference type="ChEBI" id="CHEBI:63528"/>
        <dbReference type="ChEBI" id="CHEBI:456216"/>
        <dbReference type="EC" id="2.7.4.9"/>
    </reaction>
</comment>
<comment type="function">
    <text evidence="11 12">Phosphorylation of dTMP to form dTDP in both de novo and salvage pathways of dTTP synthesis.</text>
</comment>
<dbReference type="PANTHER" id="PTHR10344:SF4">
    <property type="entry name" value="UMP-CMP KINASE 2, MITOCHONDRIAL"/>
    <property type="match status" value="1"/>
</dbReference>
<dbReference type="PANTHER" id="PTHR10344">
    <property type="entry name" value="THYMIDYLATE KINASE"/>
    <property type="match status" value="1"/>
</dbReference>
<dbReference type="GO" id="GO:0005524">
    <property type="term" value="F:ATP binding"/>
    <property type="evidence" value="ECO:0007669"/>
    <property type="project" value="UniProtKB-UniRule"/>
</dbReference>
<sequence length="236" mass="25131">MGAAPGKFISFEGGEGTGKSTQIKRLAGKLRGLGIDVVETREPGGTKGAEIVRRTILSGRVEALGPFAEALLVNAARDDHLNEVIRPALKAGKWVLCDRFADSTRAYQGTLGGIDRRLLEAFETAVIGDDWPDLTLILDLDPHIGLERARAVTRAENGGPGGDRFEDVDLESHRKLRDAFLAIARREPERCVVIDASESIDAVGAAIWTAVADRIALPGKDNAGTKAPGTRTNAAS</sequence>
<reference evidence="14 15" key="1">
    <citation type="submission" date="2022-04" db="EMBL/GenBank/DDBJ databases">
        <authorList>
            <person name="Ye Y.-Q."/>
            <person name="Du Z.-J."/>
        </authorList>
    </citation>
    <scope>NUCLEOTIDE SEQUENCE [LARGE SCALE GENOMIC DNA]</scope>
    <source>
        <strain evidence="14 15">A6E488</strain>
    </source>
</reference>
<comment type="caution">
    <text evidence="14">The sequence shown here is derived from an EMBL/GenBank/DDBJ whole genome shotgun (WGS) entry which is preliminary data.</text>
</comment>
<evidence type="ECO:0000256" key="3">
    <source>
        <dbReference type="ARBA" id="ARBA00017144"/>
    </source>
</evidence>
<protein>
    <recommendedName>
        <fullName evidence="3 12">Thymidylate kinase</fullName>
        <ecNumber evidence="2 12">2.7.4.9</ecNumber>
    </recommendedName>
    <alternativeName>
        <fullName evidence="9 12">dTMP kinase</fullName>
    </alternativeName>
</protein>
<keyword evidence="8 12" id="KW-0067">ATP-binding</keyword>
<evidence type="ECO:0000256" key="9">
    <source>
        <dbReference type="ARBA" id="ARBA00029962"/>
    </source>
</evidence>
<dbReference type="InterPro" id="IPR039430">
    <property type="entry name" value="Thymidylate_kin-like_dom"/>
</dbReference>
<evidence type="ECO:0000313" key="14">
    <source>
        <dbReference type="EMBL" id="MCT8974152.1"/>
    </source>
</evidence>
<comment type="similarity">
    <text evidence="1 12">Belongs to the thymidylate kinase family.</text>
</comment>
<evidence type="ECO:0000256" key="12">
    <source>
        <dbReference type="HAMAP-Rule" id="MF_00165"/>
    </source>
</evidence>
<dbReference type="GO" id="GO:0005829">
    <property type="term" value="C:cytosol"/>
    <property type="evidence" value="ECO:0007669"/>
    <property type="project" value="TreeGrafter"/>
</dbReference>
<keyword evidence="7 12" id="KW-0418">Kinase</keyword>
<evidence type="ECO:0000256" key="1">
    <source>
        <dbReference type="ARBA" id="ARBA00009776"/>
    </source>
</evidence>
<dbReference type="FunFam" id="3.40.50.300:FF:000225">
    <property type="entry name" value="Thymidylate kinase"/>
    <property type="match status" value="1"/>
</dbReference>
<dbReference type="GO" id="GO:0006227">
    <property type="term" value="P:dUDP biosynthetic process"/>
    <property type="evidence" value="ECO:0007669"/>
    <property type="project" value="TreeGrafter"/>
</dbReference>
<feature type="domain" description="Thymidylate kinase-like" evidence="13">
    <location>
        <begin position="11"/>
        <end position="207"/>
    </location>
</feature>
<feature type="binding site" evidence="12">
    <location>
        <begin position="13"/>
        <end position="20"/>
    </location>
    <ligand>
        <name>ATP</name>
        <dbReference type="ChEBI" id="CHEBI:30616"/>
    </ligand>
</feature>